<dbReference type="InterPro" id="IPR043502">
    <property type="entry name" value="DNA/RNA_pol_sf"/>
</dbReference>
<keyword evidence="3" id="KW-1185">Reference proteome</keyword>
<feature type="region of interest" description="Disordered" evidence="1">
    <location>
        <begin position="170"/>
        <end position="226"/>
    </location>
</feature>
<dbReference type="InterPro" id="IPR043128">
    <property type="entry name" value="Rev_trsase/Diguanyl_cyclase"/>
</dbReference>
<dbReference type="SUPFAM" id="SSF56672">
    <property type="entry name" value="DNA/RNA polymerases"/>
    <property type="match status" value="1"/>
</dbReference>
<accession>A0A9W6XYQ4</accession>
<dbReference type="PANTHER" id="PTHR33064:SF37">
    <property type="entry name" value="RIBONUCLEASE H"/>
    <property type="match status" value="1"/>
</dbReference>
<dbReference type="EMBL" id="BSXT01002401">
    <property type="protein sequence ID" value="GMF48746.1"/>
    <property type="molecule type" value="Genomic_DNA"/>
</dbReference>
<comment type="caution">
    <text evidence="2">The sequence shown here is derived from an EMBL/GenBank/DDBJ whole genome shotgun (WGS) entry which is preliminary data.</text>
</comment>
<organism evidence="2 3">
    <name type="scientific">Phytophthora fragariaefolia</name>
    <dbReference type="NCBI Taxonomy" id="1490495"/>
    <lineage>
        <taxon>Eukaryota</taxon>
        <taxon>Sar</taxon>
        <taxon>Stramenopiles</taxon>
        <taxon>Oomycota</taxon>
        <taxon>Peronosporomycetes</taxon>
        <taxon>Peronosporales</taxon>
        <taxon>Peronosporaceae</taxon>
        <taxon>Phytophthora</taxon>
    </lineage>
</organism>
<protein>
    <submittedName>
        <fullName evidence="2">Unnamed protein product</fullName>
    </submittedName>
</protein>
<evidence type="ECO:0000256" key="1">
    <source>
        <dbReference type="SAM" id="MobiDB-lite"/>
    </source>
</evidence>
<evidence type="ECO:0000313" key="2">
    <source>
        <dbReference type="EMBL" id="GMF48746.1"/>
    </source>
</evidence>
<dbReference type="Gene3D" id="3.10.10.10">
    <property type="entry name" value="HIV Type 1 Reverse Transcriptase, subunit A, domain 1"/>
    <property type="match status" value="1"/>
</dbReference>
<dbReference type="Proteomes" id="UP001165121">
    <property type="component" value="Unassembled WGS sequence"/>
</dbReference>
<dbReference type="AlphaFoldDB" id="A0A9W6XYQ4"/>
<dbReference type="OrthoDB" id="120479at2759"/>
<sequence>MAPTGKGRHASGCRDNDQVGAVDETAFKYTLSLLHSTAPKTTKYTLVASSSQSVVKAREQYEENIHQRCEWTGEDYKAVVRSVRSAVDPDMMTFLATYEIGKDKSHITDEDIMVKVKERCETTNRDYLANPTTLFTQNLKMDLMVKDVPDRVAKYFRQFEKIIADNGFHEHMDRGDKVPSTQENTRSDSGQRSSNEGGKAAAGPGNIGQGQNQSRKWGSGRPPPRTGCLHCKQDHWLRDCQVATPEDKKAALATQQSKIWKVKRAAIGKHDDIGEFAEKGAIPTEGADDEEYSVPVEGVGGKITLCHEAAQIDVQIRTSTGPVNLYKLDCLVVDGETQFLLIKKVVKLLEIDVKRVFEQLVNTSIELNHDDFPDEPEVGEVVDADIERELDRMCKEINEVLSDDQYKDFRAVVIKLSKDFTRRLYRTRVGHDEPALVESLVVTLKKGEEPIRCKPHRYPPAQLKYLEEHVAQLLKFGFVRKNNLSKWASNAVPVLKPGSNNEIRGTNNYIKINNKTVSIAGTMPHSSIIRRHVPGVKFIAKFDMFKGFWLIMLAEECQEMFSFMTHDGVYTPLRVSQGAADSVLHFQDQM</sequence>
<name>A0A9W6XYQ4_9STRA</name>
<dbReference type="PANTHER" id="PTHR33064">
    <property type="entry name" value="POL PROTEIN"/>
    <property type="match status" value="1"/>
</dbReference>
<feature type="compositionally biased region" description="Polar residues" evidence="1">
    <location>
        <begin position="179"/>
        <end position="196"/>
    </location>
</feature>
<dbReference type="Gene3D" id="3.30.70.270">
    <property type="match status" value="1"/>
</dbReference>
<dbReference type="InterPro" id="IPR051320">
    <property type="entry name" value="Viral_Replic_Matur_Polypro"/>
</dbReference>
<gene>
    <name evidence="2" type="ORF">Pfra01_001897400</name>
</gene>
<evidence type="ECO:0000313" key="3">
    <source>
        <dbReference type="Proteomes" id="UP001165121"/>
    </source>
</evidence>
<proteinExistence type="predicted"/>
<reference evidence="2" key="1">
    <citation type="submission" date="2023-04" db="EMBL/GenBank/DDBJ databases">
        <title>Phytophthora fragariaefolia NBRC 109709.</title>
        <authorList>
            <person name="Ichikawa N."/>
            <person name="Sato H."/>
            <person name="Tonouchi N."/>
        </authorList>
    </citation>
    <scope>NUCLEOTIDE SEQUENCE</scope>
    <source>
        <strain evidence="2">NBRC 109709</strain>
    </source>
</reference>